<proteinExistence type="predicted"/>
<evidence type="ECO:0000313" key="2">
    <source>
        <dbReference type="EMBL" id="STO71099.1"/>
    </source>
</evidence>
<protein>
    <submittedName>
        <fullName evidence="2">Uncharacterized protein</fullName>
    </submittedName>
</protein>
<dbReference type="Proteomes" id="UP000254465">
    <property type="component" value="Unassembled WGS sequence"/>
</dbReference>
<evidence type="ECO:0000313" key="1">
    <source>
        <dbReference type="EMBL" id="STO70976.1"/>
    </source>
</evidence>
<accession>A0A377I8L8</accession>
<dbReference type="EMBL" id="UGHK01000002">
    <property type="protein sequence ID" value="STO72501.1"/>
    <property type="molecule type" value="Genomic_DNA"/>
</dbReference>
<evidence type="ECO:0000313" key="3">
    <source>
        <dbReference type="EMBL" id="STO72501.1"/>
    </source>
</evidence>
<evidence type="ECO:0000313" key="4">
    <source>
        <dbReference type="Proteomes" id="UP000254465"/>
    </source>
</evidence>
<dbReference type="EMBL" id="UGHK01000002">
    <property type="protein sequence ID" value="STO71099.1"/>
    <property type="molecule type" value="Genomic_DNA"/>
</dbReference>
<sequence length="69" mass="7822">MKDKQTELLEQLLTAQVLTLAAAKCNNFNLSHKAYNDVYTDFIQSAVTDIAEFQPEVLKLLRQISPDHS</sequence>
<dbReference type="RefSeq" id="WP_165782201.1">
    <property type="nucleotide sequence ID" value="NZ_JBJBHF010000005.1"/>
</dbReference>
<reference evidence="2 4" key="1">
    <citation type="submission" date="2018-06" db="EMBL/GenBank/DDBJ databases">
        <authorList>
            <consortium name="Pathogen Informatics"/>
            <person name="Doyle S."/>
        </authorList>
    </citation>
    <scope>NUCLEOTIDE SEQUENCE [LARGE SCALE GENOMIC DNA]</scope>
    <source>
        <strain evidence="2 4">NCTC11296</strain>
    </source>
</reference>
<dbReference type="EMBL" id="UGHK01000001">
    <property type="protein sequence ID" value="STO70976.1"/>
    <property type="molecule type" value="Genomic_DNA"/>
</dbReference>
<organism evidence="2 4">
    <name type="scientific">Avibacterium paragallinarum</name>
    <name type="common">Haemophilus gallinarum</name>
    <dbReference type="NCBI Taxonomy" id="728"/>
    <lineage>
        <taxon>Bacteria</taxon>
        <taxon>Pseudomonadati</taxon>
        <taxon>Pseudomonadota</taxon>
        <taxon>Gammaproteobacteria</taxon>
        <taxon>Pasteurellales</taxon>
        <taxon>Pasteurellaceae</taxon>
        <taxon>Avibacterium</taxon>
    </lineage>
</organism>
<name>A0A377I8L8_AVIPA</name>
<dbReference type="AlphaFoldDB" id="A0A377I8L8"/>
<gene>
    <name evidence="1" type="ORF">NCTC11296_00896</name>
    <name evidence="2" type="ORF">NCTC11296_00994</name>
    <name evidence="3" type="ORF">NCTC11296_02429</name>
</gene>